<name>A0A3S1AP10_ANAVA</name>
<comment type="caution">
    <text evidence="1">The sequence shown here is derived from an EMBL/GenBank/DDBJ whole genome shotgun (WGS) entry which is preliminary data.</text>
</comment>
<accession>A0A3S1AP10</accession>
<dbReference type="OrthoDB" id="5565945at2"/>
<evidence type="ECO:0000313" key="1">
    <source>
        <dbReference type="EMBL" id="RUS96444.1"/>
    </source>
</evidence>
<organism evidence="1 2">
    <name type="scientific">Trichormus variabilis SAG 1403-4b</name>
    <dbReference type="NCBI Taxonomy" id="447716"/>
    <lineage>
        <taxon>Bacteria</taxon>
        <taxon>Bacillati</taxon>
        <taxon>Cyanobacteriota</taxon>
        <taxon>Cyanophyceae</taxon>
        <taxon>Nostocales</taxon>
        <taxon>Nostocaceae</taxon>
        <taxon>Trichormus</taxon>
    </lineage>
</organism>
<sequence>MSSNKLIVESNNDKYFLQAIIRHLNCNIEVESIEPTPPIIISEDDYKSMEGLNAKKLIAALNSLKADIEKGEIERVGIVIDIDDNEENERINFINECLQEVFPGTTSLAEVNKFVNITFDDINIHLACYFTNVDRKGELETVLKMIKSQNSVYADCLESWKDCLNSHGKEIKIKDFDKFWVSIYLRFDTCSKNDKKQAERKCSCKSAMNEKTWIWDFEHPTLNDLKTFLQMFI</sequence>
<dbReference type="Pfam" id="PF11536">
    <property type="entry name" value="DUF3226"/>
    <property type="match status" value="1"/>
</dbReference>
<dbReference type="Proteomes" id="UP000276103">
    <property type="component" value="Unassembled WGS sequence"/>
</dbReference>
<reference evidence="1 2" key="1">
    <citation type="journal article" date="2019" name="Genome Biol. Evol.">
        <title>Day and night: Metabolic profiles and evolutionary relationships of six axenic non-marine cyanobacteria.</title>
        <authorList>
            <person name="Will S.E."/>
            <person name="Henke P."/>
            <person name="Boedeker C."/>
            <person name="Huang S."/>
            <person name="Brinkmann H."/>
            <person name="Rohde M."/>
            <person name="Jarek M."/>
            <person name="Friedl T."/>
            <person name="Seufert S."/>
            <person name="Schumacher M."/>
            <person name="Overmann J."/>
            <person name="Neumann-Schaal M."/>
            <person name="Petersen J."/>
        </authorList>
    </citation>
    <scope>NUCLEOTIDE SEQUENCE [LARGE SCALE GENOMIC DNA]</scope>
    <source>
        <strain evidence="1 2">SAG 1403-4b</strain>
    </source>
</reference>
<dbReference type="InterPro" id="IPR024508">
    <property type="entry name" value="DUF3226"/>
</dbReference>
<gene>
    <name evidence="1" type="ORF">DSM107003_25410</name>
</gene>
<dbReference type="RefSeq" id="WP_127054403.1">
    <property type="nucleotide sequence ID" value="NZ_RSCM01000007.1"/>
</dbReference>
<proteinExistence type="predicted"/>
<keyword evidence="2" id="KW-1185">Reference proteome</keyword>
<protein>
    <submittedName>
        <fullName evidence="1">Uncharacterized protein</fullName>
    </submittedName>
</protein>
<dbReference type="EMBL" id="RSCM01000007">
    <property type="protein sequence ID" value="RUS96444.1"/>
    <property type="molecule type" value="Genomic_DNA"/>
</dbReference>
<evidence type="ECO:0000313" key="2">
    <source>
        <dbReference type="Proteomes" id="UP000276103"/>
    </source>
</evidence>
<dbReference type="AlphaFoldDB" id="A0A3S1AP10"/>